<gene>
    <name evidence="1" type="ORF">CLUMA_CG014758</name>
</gene>
<evidence type="ECO:0000313" key="1">
    <source>
        <dbReference type="EMBL" id="CRL01159.1"/>
    </source>
</evidence>
<dbReference type="EMBL" id="CVRI01000055">
    <property type="protein sequence ID" value="CRL01159.1"/>
    <property type="molecule type" value="Genomic_DNA"/>
</dbReference>
<accession>A0A1J1ILP2</accession>
<reference evidence="1 2" key="1">
    <citation type="submission" date="2015-04" db="EMBL/GenBank/DDBJ databases">
        <authorList>
            <person name="Syromyatnikov M.Y."/>
            <person name="Popov V.N."/>
        </authorList>
    </citation>
    <scope>NUCLEOTIDE SEQUENCE [LARGE SCALE GENOMIC DNA]</scope>
</reference>
<name>A0A1J1ILP2_9DIPT</name>
<protein>
    <submittedName>
        <fullName evidence="1">CLUMA_CG014758, isoform A</fullName>
    </submittedName>
</protein>
<evidence type="ECO:0000313" key="2">
    <source>
        <dbReference type="Proteomes" id="UP000183832"/>
    </source>
</evidence>
<sequence length="86" mass="10144">MILSSWLAKQLKTSKDELPEFVIKHHNYSFLQMLLLNYLHEPCYGSNLKGRILIQDVSETHIKRFQLNAYLIHNLCFAISLGVYYE</sequence>
<dbReference type="AlphaFoldDB" id="A0A1J1ILP2"/>
<organism evidence="1 2">
    <name type="scientific">Clunio marinus</name>
    <dbReference type="NCBI Taxonomy" id="568069"/>
    <lineage>
        <taxon>Eukaryota</taxon>
        <taxon>Metazoa</taxon>
        <taxon>Ecdysozoa</taxon>
        <taxon>Arthropoda</taxon>
        <taxon>Hexapoda</taxon>
        <taxon>Insecta</taxon>
        <taxon>Pterygota</taxon>
        <taxon>Neoptera</taxon>
        <taxon>Endopterygota</taxon>
        <taxon>Diptera</taxon>
        <taxon>Nematocera</taxon>
        <taxon>Chironomoidea</taxon>
        <taxon>Chironomidae</taxon>
        <taxon>Clunio</taxon>
    </lineage>
</organism>
<proteinExistence type="predicted"/>
<keyword evidence="2" id="KW-1185">Reference proteome</keyword>
<dbReference type="Proteomes" id="UP000183832">
    <property type="component" value="Unassembled WGS sequence"/>
</dbReference>